<dbReference type="HOGENOM" id="CLU_2985710_0_0_2"/>
<dbReference type="EMBL" id="CP004144">
    <property type="protein sequence ID" value="AGF98524.1"/>
    <property type="molecule type" value="Genomic_DNA"/>
</dbReference>
<dbReference type="KEGG" id="mmaz:MmTuc01_3267"/>
<organism evidence="1 2">
    <name type="scientific">Methanosarcina mazei Tuc01</name>
    <dbReference type="NCBI Taxonomy" id="1236903"/>
    <lineage>
        <taxon>Archaea</taxon>
        <taxon>Methanobacteriati</taxon>
        <taxon>Methanobacteriota</taxon>
        <taxon>Stenosarchaea group</taxon>
        <taxon>Methanomicrobia</taxon>
        <taxon>Methanosarcinales</taxon>
        <taxon>Methanosarcinaceae</taxon>
        <taxon>Methanosarcina</taxon>
    </lineage>
</organism>
<evidence type="ECO:0000313" key="1">
    <source>
        <dbReference type="EMBL" id="AGF98524.1"/>
    </source>
</evidence>
<dbReference type="BioCyc" id="MMAZ1236903:G139K-3113-MONOMER"/>
<accession>M1QND5</accession>
<dbReference type="AlphaFoldDB" id="M1QND5"/>
<dbReference type="Proteomes" id="UP000011718">
    <property type="component" value="Chromosome"/>
</dbReference>
<gene>
    <name evidence="1" type="ORF">MmTuc01_3267</name>
</gene>
<name>M1QND5_METMZ</name>
<sequence length="57" mass="6512">MITPIMIGYPVIYACLNIIKYGDISLSGVLILDTKDLGRRKTLYRQFFLLYPSINGE</sequence>
<proteinExistence type="predicted"/>
<protein>
    <submittedName>
        <fullName evidence="1">Uncharacterized protein</fullName>
    </submittedName>
</protein>
<reference evidence="1 2" key="1">
    <citation type="journal article" date="2013" name="Genome Announc.">
        <title>Complete Genome of a Methanosarcina mazei Strain Isolated from Sediment Samples from an Amazonian Flooded Area.</title>
        <authorList>
            <person name="Assis das Gracas D."/>
            <person name="Thiago Juca Ramos R."/>
            <person name="Vieira Araujo A.C."/>
            <person name="Zahlouth R."/>
            <person name="Ribeiro Carneiro A."/>
            <person name="Souza Lopes T."/>
            <person name="Azevedo Barauna R."/>
            <person name="Azevedo V."/>
            <person name="Cruz Schneider M.P."/>
            <person name="Pellizari V.H."/>
            <person name="Silva A."/>
        </authorList>
    </citation>
    <scope>NUCLEOTIDE SEQUENCE [LARGE SCALE GENOMIC DNA]</scope>
    <source>
        <strain evidence="1 2">Tuc01</strain>
    </source>
</reference>
<evidence type="ECO:0000313" key="2">
    <source>
        <dbReference type="Proteomes" id="UP000011718"/>
    </source>
</evidence>